<evidence type="ECO:0000256" key="1">
    <source>
        <dbReference type="ARBA" id="ARBA00001974"/>
    </source>
</evidence>
<evidence type="ECO:0000313" key="9">
    <source>
        <dbReference type="EMBL" id="NEI73662.1"/>
    </source>
</evidence>
<dbReference type="EMBL" id="WUEY01000020">
    <property type="protein sequence ID" value="NEI73662.1"/>
    <property type="molecule type" value="Genomic_DNA"/>
</dbReference>
<dbReference type="PANTHER" id="PTHR11552">
    <property type="entry name" value="GLUCOSE-METHANOL-CHOLINE GMC OXIDOREDUCTASE"/>
    <property type="match status" value="1"/>
</dbReference>
<evidence type="ECO:0000256" key="2">
    <source>
        <dbReference type="ARBA" id="ARBA00010790"/>
    </source>
</evidence>
<dbReference type="SUPFAM" id="SSF51905">
    <property type="entry name" value="FAD/NAD(P)-binding domain"/>
    <property type="match status" value="1"/>
</dbReference>
<dbReference type="Pfam" id="PF05199">
    <property type="entry name" value="GMC_oxred_C"/>
    <property type="match status" value="1"/>
</dbReference>
<evidence type="ECO:0000256" key="4">
    <source>
        <dbReference type="ARBA" id="ARBA00022827"/>
    </source>
</evidence>
<organism evidence="9 10">
    <name type="scientific">Rhizobium lusitanum</name>
    <dbReference type="NCBI Taxonomy" id="293958"/>
    <lineage>
        <taxon>Bacteria</taxon>
        <taxon>Pseudomonadati</taxon>
        <taxon>Pseudomonadota</taxon>
        <taxon>Alphaproteobacteria</taxon>
        <taxon>Hyphomicrobiales</taxon>
        <taxon>Rhizobiaceae</taxon>
        <taxon>Rhizobium/Agrobacterium group</taxon>
        <taxon>Rhizobium</taxon>
    </lineage>
</organism>
<comment type="cofactor">
    <cofactor evidence="1 5">
        <name>FAD</name>
        <dbReference type="ChEBI" id="CHEBI:57692"/>
    </cofactor>
</comment>
<dbReference type="Gene3D" id="3.50.50.60">
    <property type="entry name" value="FAD/NAD(P)-binding domain"/>
    <property type="match status" value="1"/>
</dbReference>
<dbReference type="GO" id="GO:0016614">
    <property type="term" value="F:oxidoreductase activity, acting on CH-OH group of donors"/>
    <property type="evidence" value="ECO:0007669"/>
    <property type="project" value="InterPro"/>
</dbReference>
<evidence type="ECO:0000256" key="6">
    <source>
        <dbReference type="RuleBase" id="RU003968"/>
    </source>
</evidence>
<evidence type="ECO:0000259" key="8">
    <source>
        <dbReference type="PROSITE" id="PS00624"/>
    </source>
</evidence>
<name>A0A6L9UH30_9HYPH</name>
<accession>A0A6L9UH30</accession>
<dbReference type="GO" id="GO:0050660">
    <property type="term" value="F:flavin adenine dinucleotide binding"/>
    <property type="evidence" value="ECO:0007669"/>
    <property type="project" value="InterPro"/>
</dbReference>
<dbReference type="PROSITE" id="PS00624">
    <property type="entry name" value="GMC_OXRED_2"/>
    <property type="match status" value="1"/>
</dbReference>
<feature type="domain" description="Glucose-methanol-choline oxidoreductase N-terminal" evidence="7">
    <location>
        <begin position="85"/>
        <end position="108"/>
    </location>
</feature>
<dbReference type="PANTHER" id="PTHR11552:SF147">
    <property type="entry name" value="CHOLINE DEHYDROGENASE, MITOCHONDRIAL"/>
    <property type="match status" value="1"/>
</dbReference>
<dbReference type="SUPFAM" id="SSF54373">
    <property type="entry name" value="FAD-linked reductases, C-terminal domain"/>
    <property type="match status" value="1"/>
</dbReference>
<gene>
    <name evidence="9" type="ORF">GR212_29345</name>
</gene>
<evidence type="ECO:0000256" key="3">
    <source>
        <dbReference type="ARBA" id="ARBA00022630"/>
    </source>
</evidence>
<evidence type="ECO:0000256" key="5">
    <source>
        <dbReference type="PIRSR" id="PIRSR000137-2"/>
    </source>
</evidence>
<dbReference type="InterPro" id="IPR007867">
    <property type="entry name" value="GMC_OxRtase_C"/>
</dbReference>
<feature type="domain" description="Glucose-methanol-choline oxidoreductase N-terminal" evidence="8">
    <location>
        <begin position="257"/>
        <end position="271"/>
    </location>
</feature>
<comment type="similarity">
    <text evidence="2 6">Belongs to the GMC oxidoreductase family.</text>
</comment>
<dbReference type="Pfam" id="PF00732">
    <property type="entry name" value="GMC_oxred_N"/>
    <property type="match status" value="1"/>
</dbReference>
<evidence type="ECO:0000313" key="10">
    <source>
        <dbReference type="Proteomes" id="UP000483035"/>
    </source>
</evidence>
<feature type="binding site" evidence="5">
    <location>
        <position position="87"/>
    </location>
    <ligand>
        <name>FAD</name>
        <dbReference type="ChEBI" id="CHEBI:57692"/>
    </ligand>
</feature>
<sequence>MASDSSNPDYIVIGGGSSGAVLAARLTEDANIKVVLIEAGGEQSNPWIHVPLGYGKLFRNPAVNWMYSGVPEPGLNDRTIYHPRGKVLGGSSAVNGLLYVRGQRDDFDHWAQIGCRGWSFDDILPYFRKAERRTAGGNEFRGDSGPQPISLPQSTDELCDAYIDAWRQDGLPYNEDFNGSTQEGTGYYESTQLNGIRYSTASSYLRKARRRSNLKIITHALATRIVFDGKRAVGIRYERHGQEHEIRATREVVISTGAIATPQLLELSGIGDGDRLNRLGVSVVHHSPAIGERFQDHLQVRCVYESNSGNTVNARYNNVFHRLGIGIEYALKRTGPLAVAGAYAGCFYRTENHLDTPDMQSLFIMFSVRKMGDRFDDFSGFTATCYQLRPESRGHVHAISPDIRQRPAIFGNYLATETDRRVTIEGLRRLRKIMRNPAMARHVKREVDPAPDTESDEQLLAYIRSTASTVYHPSSTCAMGARDGDPCDPQLRVRGVSGLRVCDASVIPAMTSGNLNAVAIMIGEKTADLLKTGQ</sequence>
<protein>
    <submittedName>
        <fullName evidence="9">Choline dehydrogenase</fullName>
    </submittedName>
</protein>
<proteinExistence type="inferred from homology"/>
<reference evidence="9 10" key="1">
    <citation type="submission" date="2019-12" db="EMBL/GenBank/DDBJ databases">
        <title>Rhizobium genotypes associated with high levels of biological nitrogen fixation by grain legumes in a temperate-maritime cropping system.</title>
        <authorList>
            <person name="Maluk M."/>
            <person name="Francesc Ferrando Molina F."/>
            <person name="Lopez Del Egido L."/>
            <person name="Lafos M."/>
            <person name="Langarica-Fuentes A."/>
            <person name="Gebre Yohannes G."/>
            <person name="Young M.W."/>
            <person name="Martin P."/>
            <person name="Gantlett R."/>
            <person name="Kenicer G."/>
            <person name="Hawes C."/>
            <person name="Begg G.S."/>
            <person name="Quilliam R.S."/>
            <person name="Squire G.R."/>
            <person name="Poole P.S."/>
            <person name="Young P.W."/>
            <person name="Iannetta P.M."/>
            <person name="James E.K."/>
        </authorList>
    </citation>
    <scope>NUCLEOTIDE SEQUENCE [LARGE SCALE GENOMIC DNA]</scope>
    <source>
        <strain evidence="9 10">JHI1118</strain>
    </source>
</reference>
<dbReference type="PROSITE" id="PS00623">
    <property type="entry name" value="GMC_OXRED_1"/>
    <property type="match status" value="1"/>
</dbReference>
<keyword evidence="3 6" id="KW-0285">Flavoprotein</keyword>
<dbReference type="RefSeq" id="WP_163992195.1">
    <property type="nucleotide sequence ID" value="NZ_WUEY01000020.1"/>
</dbReference>
<keyword evidence="4 5" id="KW-0274">FAD</keyword>
<comment type="caution">
    <text evidence="9">The sequence shown here is derived from an EMBL/GenBank/DDBJ whole genome shotgun (WGS) entry which is preliminary data.</text>
</comment>
<dbReference type="InterPro" id="IPR012132">
    <property type="entry name" value="GMC_OxRdtase"/>
</dbReference>
<dbReference type="InterPro" id="IPR036188">
    <property type="entry name" value="FAD/NAD-bd_sf"/>
</dbReference>
<dbReference type="PIRSF" id="PIRSF000137">
    <property type="entry name" value="Alcohol_oxidase"/>
    <property type="match status" value="1"/>
</dbReference>
<dbReference type="Gene3D" id="3.30.560.10">
    <property type="entry name" value="Glucose Oxidase, domain 3"/>
    <property type="match status" value="1"/>
</dbReference>
<evidence type="ECO:0000259" key="7">
    <source>
        <dbReference type="PROSITE" id="PS00623"/>
    </source>
</evidence>
<dbReference type="AlphaFoldDB" id="A0A6L9UH30"/>
<dbReference type="InterPro" id="IPR000172">
    <property type="entry name" value="GMC_OxRdtase_N"/>
</dbReference>
<dbReference type="Proteomes" id="UP000483035">
    <property type="component" value="Unassembled WGS sequence"/>
</dbReference>